<dbReference type="RefSeq" id="XP_013905120.1">
    <property type="nucleotide sequence ID" value="XM_014049666.1"/>
</dbReference>
<proteinExistence type="predicted"/>
<reference evidence="3 4" key="1">
    <citation type="journal article" date="2013" name="BMC Genomics">
        <title>Reconstruction of the lipid metabolism for the microalga Monoraphidium neglectum from its genome sequence reveals characteristics suitable for biofuel production.</title>
        <authorList>
            <person name="Bogen C."/>
            <person name="Al-Dilaimi A."/>
            <person name="Albersmeier A."/>
            <person name="Wichmann J."/>
            <person name="Grundmann M."/>
            <person name="Rupp O."/>
            <person name="Lauersen K.J."/>
            <person name="Blifernez-Klassen O."/>
            <person name="Kalinowski J."/>
            <person name="Goesmann A."/>
            <person name="Mussgnug J.H."/>
            <person name="Kruse O."/>
        </authorList>
    </citation>
    <scope>NUCLEOTIDE SEQUENCE [LARGE SCALE GENOMIC DNA]</scope>
    <source>
        <strain evidence="3 4">SAG 48.87</strain>
    </source>
</reference>
<dbReference type="OrthoDB" id="515370at2759"/>
<sequence length="470" mass="45184">MGPRAATLTCLSRTKALLVQQEGAEGVNVLLKGSACVLAIGDEVVVMDRAALAGAAPPGELPEDAALAFMLAEAPPGSAAAAAAAAAGGHGAGGAAPSSSQQLAPSAAAAAAAAAATGAGATGIGTLVKAEPGLAAAGSADAPFAPPPPALAALVAAPQAAPSLAAASHGDCPPALQALPAAGRGTESTDAAADATEARSPAPGTKAIGDGGADDTDVQQGMDSGDLNTAAQGPSAAPLVPVLPVQPPHATPPQATSPVRSGGVPPATPASGAKRVAPPGDEELPPAVRVKTDPDATDGAGTGGEGGRAGGGGAKPPPLDPLQEVPAQCAAVASELRAVLFGGGEAPTGAGPSDASTSSGAGSLPPKSRMAGPEMSRLWDKELRELEAGSAGMPRVIIGVVGDTGSGKSSLLNALLGEDNILPTNGMRACTASVIEVSYAATGRYVAEIEFVSREEFDQLLTQALEDLKA</sequence>
<feature type="compositionally biased region" description="Polar residues" evidence="1">
    <location>
        <begin position="218"/>
        <end position="232"/>
    </location>
</feature>
<dbReference type="AlphaFoldDB" id="A0A0D2NNQ6"/>
<dbReference type="STRING" id="145388.A0A0D2NNQ6"/>
<feature type="region of interest" description="Disordered" evidence="1">
    <location>
        <begin position="175"/>
        <end position="322"/>
    </location>
</feature>
<feature type="compositionally biased region" description="Gly residues" evidence="1">
    <location>
        <begin position="300"/>
        <end position="314"/>
    </location>
</feature>
<evidence type="ECO:0000313" key="4">
    <source>
        <dbReference type="Proteomes" id="UP000054498"/>
    </source>
</evidence>
<organism evidence="3 4">
    <name type="scientific">Monoraphidium neglectum</name>
    <dbReference type="NCBI Taxonomy" id="145388"/>
    <lineage>
        <taxon>Eukaryota</taxon>
        <taxon>Viridiplantae</taxon>
        <taxon>Chlorophyta</taxon>
        <taxon>core chlorophytes</taxon>
        <taxon>Chlorophyceae</taxon>
        <taxon>CS clade</taxon>
        <taxon>Sphaeropleales</taxon>
        <taxon>Selenastraceae</taxon>
        <taxon>Monoraphidium</taxon>
    </lineage>
</organism>
<accession>A0A0D2NNQ6</accession>
<dbReference type="EMBL" id="KK100414">
    <property type="protein sequence ID" value="KIZ06101.1"/>
    <property type="molecule type" value="Genomic_DNA"/>
</dbReference>
<dbReference type="InterPro" id="IPR045063">
    <property type="entry name" value="Dynamin_N"/>
</dbReference>
<dbReference type="Pfam" id="PF00350">
    <property type="entry name" value="Dynamin_N"/>
    <property type="match status" value="1"/>
</dbReference>
<dbReference type="KEGG" id="mng:MNEG_1856"/>
<dbReference type="InterPro" id="IPR027417">
    <property type="entry name" value="P-loop_NTPase"/>
</dbReference>
<dbReference type="PANTHER" id="PTHR36681:SF3">
    <property type="entry name" value="NUCLEAR GTPASE, GERMINAL CENTER-ASSOCIATED, TANDEM DUPLICATE 3"/>
    <property type="match status" value="1"/>
</dbReference>
<evidence type="ECO:0000313" key="3">
    <source>
        <dbReference type="EMBL" id="KIZ06101.1"/>
    </source>
</evidence>
<evidence type="ECO:0000256" key="1">
    <source>
        <dbReference type="SAM" id="MobiDB-lite"/>
    </source>
</evidence>
<name>A0A0D2NNQ6_9CHLO</name>
<gene>
    <name evidence="3" type="ORF">MNEG_1856</name>
</gene>
<feature type="region of interest" description="Disordered" evidence="1">
    <location>
        <begin position="343"/>
        <end position="373"/>
    </location>
</feature>
<feature type="domain" description="Dynamin N-terminal" evidence="2">
    <location>
        <begin position="398"/>
        <end position="449"/>
    </location>
</feature>
<evidence type="ECO:0000259" key="2">
    <source>
        <dbReference type="Pfam" id="PF00350"/>
    </source>
</evidence>
<feature type="compositionally biased region" description="Low complexity" evidence="1">
    <location>
        <begin position="188"/>
        <end position="203"/>
    </location>
</feature>
<dbReference type="Gene3D" id="3.40.50.300">
    <property type="entry name" value="P-loop containing nucleotide triphosphate hydrolases"/>
    <property type="match status" value="1"/>
</dbReference>
<dbReference type="GeneID" id="25734734"/>
<dbReference type="Proteomes" id="UP000054498">
    <property type="component" value="Unassembled WGS sequence"/>
</dbReference>
<dbReference type="SUPFAM" id="SSF52540">
    <property type="entry name" value="P-loop containing nucleoside triphosphate hydrolases"/>
    <property type="match status" value="1"/>
</dbReference>
<protein>
    <recommendedName>
        <fullName evidence="2">Dynamin N-terminal domain-containing protein</fullName>
    </recommendedName>
</protein>
<dbReference type="PANTHER" id="PTHR36681">
    <property type="entry name" value="NUCLEAR GTPASE, GERMINAL CENTER-ASSOCIATED, TANDEM DUPLICATE 3"/>
    <property type="match status" value="1"/>
</dbReference>
<keyword evidence="4" id="KW-1185">Reference proteome</keyword>